<comment type="caution">
    <text evidence="2">The sequence shown here is derived from an EMBL/GenBank/DDBJ whole genome shotgun (WGS) entry which is preliminary data.</text>
</comment>
<protein>
    <submittedName>
        <fullName evidence="2">Uncharacterized protein DUF3618</fullName>
    </submittedName>
</protein>
<evidence type="ECO:0000256" key="1">
    <source>
        <dbReference type="SAM" id="Phobius"/>
    </source>
</evidence>
<dbReference type="InterPro" id="IPR022062">
    <property type="entry name" value="DUF3618"/>
</dbReference>
<feature type="transmembrane region" description="Helical" evidence="1">
    <location>
        <begin position="73"/>
        <end position="92"/>
    </location>
</feature>
<dbReference type="EMBL" id="PVZF01000006">
    <property type="protein sequence ID" value="PRY14714.1"/>
    <property type="molecule type" value="Genomic_DNA"/>
</dbReference>
<accession>A0A2T0R3U3</accession>
<keyword evidence="1" id="KW-1133">Transmembrane helix</keyword>
<dbReference type="Pfam" id="PF12277">
    <property type="entry name" value="DUF3618"/>
    <property type="match status" value="1"/>
</dbReference>
<gene>
    <name evidence="2" type="ORF">CLV37_106273</name>
</gene>
<organism evidence="2 3">
    <name type="scientific">Kineococcus rhizosphaerae</name>
    <dbReference type="NCBI Taxonomy" id="559628"/>
    <lineage>
        <taxon>Bacteria</taxon>
        <taxon>Bacillati</taxon>
        <taxon>Actinomycetota</taxon>
        <taxon>Actinomycetes</taxon>
        <taxon>Kineosporiales</taxon>
        <taxon>Kineosporiaceae</taxon>
        <taxon>Kineococcus</taxon>
    </lineage>
</organism>
<evidence type="ECO:0000313" key="2">
    <source>
        <dbReference type="EMBL" id="PRY14714.1"/>
    </source>
</evidence>
<evidence type="ECO:0000313" key="3">
    <source>
        <dbReference type="Proteomes" id="UP000238083"/>
    </source>
</evidence>
<keyword evidence="3" id="KW-1185">Reference proteome</keyword>
<keyword evidence="1" id="KW-0812">Transmembrane</keyword>
<name>A0A2T0R3U3_9ACTN</name>
<proteinExistence type="predicted"/>
<dbReference type="Proteomes" id="UP000238083">
    <property type="component" value="Unassembled WGS sequence"/>
</dbReference>
<sequence>MAASDGKAEITISDPRALEREVEARRAQLAGTIDELTSRLAPASIAQRSLADARGKVNDFAFDHRGGLRVERVAAVGVAVLGITAFLVVRAVRKRR</sequence>
<keyword evidence="1" id="KW-0472">Membrane</keyword>
<dbReference type="RefSeq" id="WP_170127256.1">
    <property type="nucleotide sequence ID" value="NZ_PVZF01000006.1"/>
</dbReference>
<reference evidence="2 3" key="1">
    <citation type="submission" date="2018-03" db="EMBL/GenBank/DDBJ databases">
        <title>Genomic Encyclopedia of Archaeal and Bacterial Type Strains, Phase II (KMG-II): from individual species to whole genera.</title>
        <authorList>
            <person name="Goeker M."/>
        </authorList>
    </citation>
    <scope>NUCLEOTIDE SEQUENCE [LARGE SCALE GENOMIC DNA]</scope>
    <source>
        <strain evidence="2 3">DSM 19711</strain>
    </source>
</reference>
<dbReference type="AlphaFoldDB" id="A0A2T0R3U3"/>